<feature type="region of interest" description="Disordered" evidence="1">
    <location>
        <begin position="499"/>
        <end position="546"/>
    </location>
</feature>
<feature type="compositionally biased region" description="Polar residues" evidence="1">
    <location>
        <begin position="508"/>
        <end position="542"/>
    </location>
</feature>
<feature type="compositionally biased region" description="Basic residues" evidence="1">
    <location>
        <begin position="209"/>
        <end position="220"/>
    </location>
</feature>
<name>A0A8H5MBW6_9AGAR</name>
<feature type="compositionally biased region" description="Basic and acidic residues" evidence="1">
    <location>
        <begin position="97"/>
        <end position="106"/>
    </location>
</feature>
<feature type="region of interest" description="Disordered" evidence="1">
    <location>
        <begin position="284"/>
        <end position="358"/>
    </location>
</feature>
<evidence type="ECO:0000256" key="1">
    <source>
        <dbReference type="SAM" id="MobiDB-lite"/>
    </source>
</evidence>
<feature type="region of interest" description="Disordered" evidence="1">
    <location>
        <begin position="391"/>
        <end position="473"/>
    </location>
</feature>
<feature type="compositionally biased region" description="Basic and acidic residues" evidence="1">
    <location>
        <begin position="115"/>
        <end position="132"/>
    </location>
</feature>
<comment type="caution">
    <text evidence="2">The sequence shown here is derived from an EMBL/GenBank/DDBJ whole genome shotgun (WGS) entry which is preliminary data.</text>
</comment>
<feature type="compositionally biased region" description="Low complexity" evidence="1">
    <location>
        <begin position="299"/>
        <end position="311"/>
    </location>
</feature>
<feature type="compositionally biased region" description="Low complexity" evidence="1">
    <location>
        <begin position="456"/>
        <end position="468"/>
    </location>
</feature>
<feature type="compositionally biased region" description="Basic and acidic residues" evidence="1">
    <location>
        <begin position="312"/>
        <end position="353"/>
    </location>
</feature>
<proteinExistence type="predicted"/>
<feature type="region of interest" description="Disordered" evidence="1">
    <location>
        <begin position="95"/>
        <end position="160"/>
    </location>
</feature>
<feature type="region of interest" description="Disordered" evidence="1">
    <location>
        <begin position="197"/>
        <end position="222"/>
    </location>
</feature>
<evidence type="ECO:0000313" key="3">
    <source>
        <dbReference type="Proteomes" id="UP000565441"/>
    </source>
</evidence>
<gene>
    <name evidence="2" type="ORF">D9615_000346</name>
</gene>
<organism evidence="2 3">
    <name type="scientific">Tricholomella constricta</name>
    <dbReference type="NCBI Taxonomy" id="117010"/>
    <lineage>
        <taxon>Eukaryota</taxon>
        <taxon>Fungi</taxon>
        <taxon>Dikarya</taxon>
        <taxon>Basidiomycota</taxon>
        <taxon>Agaricomycotina</taxon>
        <taxon>Agaricomycetes</taxon>
        <taxon>Agaricomycetidae</taxon>
        <taxon>Agaricales</taxon>
        <taxon>Tricholomatineae</taxon>
        <taxon>Lyophyllaceae</taxon>
        <taxon>Tricholomella</taxon>
    </lineage>
</organism>
<dbReference type="Proteomes" id="UP000565441">
    <property type="component" value="Unassembled WGS sequence"/>
</dbReference>
<dbReference type="AlphaFoldDB" id="A0A8H5MBW6"/>
<dbReference type="OrthoDB" id="2537141at2759"/>
<evidence type="ECO:0000313" key="2">
    <source>
        <dbReference type="EMBL" id="KAF5388297.1"/>
    </source>
</evidence>
<accession>A0A8H5MBW6</accession>
<feature type="compositionally biased region" description="Polar residues" evidence="1">
    <location>
        <begin position="135"/>
        <end position="145"/>
    </location>
</feature>
<protein>
    <submittedName>
        <fullName evidence="2">Uncharacterized protein</fullName>
    </submittedName>
</protein>
<sequence length="813" mass="90758">MSLFKPDSLYFSSHVLAIPKLDKADLISGYLQEQTAYAKTYAFQGRAHLSSWKRENLVEFVPSEVEETLEARLPSKLLVVDYGFGTPVLKPRVVMRTTEDTEHSPDKEDEEEPESKDLKAQKEDPDYDRELNVKCNRTTSGSSAKAIQRKPKSRKVNERLKQMMDSDLESERAKRLKARRERKRAKRAIIKPTTATDTESEVFSERKTTNKGKAKKKTKTRMPASLSLMHGFSATNVGSGRLTMKPSLSVGVFNKGKASAKAQVIDRNFVKGGIFIENDFLNKTRTEPEGGKGKRKHISSSSSCDSNTSSTHSEEGLDNQEKTKSEKDTLGTKRSRKLEDAKSKQKSTADDVAGKQAFKKLKPQKETLLRLDDETYHTAARSESITWDIENDDANLPSRPVVSETGKRSAVIDTGNIEWSGPDDQPLQVDTAMPQRHSPLQAPSDIEPEDYSPAQGSGSSIGPSESASQYGRSAPCRDLLIQESSSKYFATPVIRSEPVMESPPLSKNVFQKPTSGSITRQETIPSNTIQNTPPIPATQTSPLKPLFPSIRSVYDTNEPGTYKTIENNVSSLEYLPEVAPQEYEYSDGDLQMWPPDDTGRSGRLFQIPMDGSRTPYSDVGERAYGFDDNDNDCLSFHQWHELEGSFNRGLHAGAVEYKEEQGCVMTGTWAGDEGDSNCYEDDDYYSLEHDNDYGYNCEQDEEGSGNFFQGYHSDNSGQHGHGIYGSESPEDDLQEEFRNTTSSGNLDLFADEEENTSIDSSSRFAQGRTLLLDYSEQDGRLGVLSKSSRRPQLPLAEADVVKGLRNHWFPQRL</sequence>
<dbReference type="EMBL" id="JAACJP010000001">
    <property type="protein sequence ID" value="KAF5388297.1"/>
    <property type="molecule type" value="Genomic_DNA"/>
</dbReference>
<reference evidence="2 3" key="1">
    <citation type="journal article" date="2020" name="ISME J.">
        <title>Uncovering the hidden diversity of litter-decomposition mechanisms in mushroom-forming fungi.</title>
        <authorList>
            <person name="Floudas D."/>
            <person name="Bentzer J."/>
            <person name="Ahren D."/>
            <person name="Johansson T."/>
            <person name="Persson P."/>
            <person name="Tunlid A."/>
        </authorList>
    </citation>
    <scope>NUCLEOTIDE SEQUENCE [LARGE SCALE GENOMIC DNA]</scope>
    <source>
        <strain evidence="2 3">CBS 661.87</strain>
    </source>
</reference>
<feature type="region of interest" description="Disordered" evidence="1">
    <location>
        <begin position="710"/>
        <end position="735"/>
    </location>
</feature>
<keyword evidence="3" id="KW-1185">Reference proteome</keyword>